<sequence length="473" mass="48825">MAKEEQQGDISAAGALTALGGILAILAGGTLAFGIHIAVLLALCGIFTTAFFRLQYGFGWRLLFVDGVLPMFSRASGALGILLSVGPLIAAWTLSGTIPYLVSTGLDLLTPRIFLPAAFLLCSFASLLTGTSWGTAATFGVALTAVAGGLGIPAAAAAGAIVGGAYFGDKLSPVSDTTVLAAAVAEVDVMDHIRSTLWTTIPGAVLSVAVYAAAGSGAGGAMDMAGIAAMTSALSGRFFLSPVLLLPPLVLLVMAWKRFPTLAALWTSVGLALPLALFQGYGPWEILAAMAAGPRVVTGNPAVDDLLGRGGLLFLAGVAAVVCAAYVFAGQLEATGTFRRVSGLLQRRFIGRSRGKFVLSVSLTGMTVAVATGNSYLSEILPGTMFRRLADEMDISRRVLSRTLEDSGTVVVPLVPWSAAAVYMSAVLGVSAGEYLPWAVICYSGVPAAWLFAFSGIALWPSDRREEKQRPGR</sequence>
<keyword evidence="7 9" id="KW-0472">Membrane</keyword>
<comment type="similarity">
    <text evidence="8">Belongs to the NhaC Na(+)/H(+) (TC 2.A.35) antiporter family.</text>
</comment>
<evidence type="ECO:0000256" key="5">
    <source>
        <dbReference type="ARBA" id="ARBA00022692"/>
    </source>
</evidence>
<feature type="transmembrane region" description="Helical" evidence="9">
    <location>
        <begin position="113"/>
        <end position="133"/>
    </location>
</feature>
<evidence type="ECO:0000256" key="2">
    <source>
        <dbReference type="ARBA" id="ARBA00022448"/>
    </source>
</evidence>
<feature type="transmembrane region" description="Helical" evidence="9">
    <location>
        <begin position="40"/>
        <end position="58"/>
    </location>
</feature>
<evidence type="ECO:0000256" key="4">
    <source>
        <dbReference type="ARBA" id="ARBA00022475"/>
    </source>
</evidence>
<evidence type="ECO:0000259" key="10">
    <source>
        <dbReference type="Pfam" id="PF03553"/>
    </source>
</evidence>
<feature type="transmembrane region" description="Helical" evidence="9">
    <location>
        <begin position="238"/>
        <end position="256"/>
    </location>
</feature>
<feature type="transmembrane region" description="Helical" evidence="9">
    <location>
        <begin position="310"/>
        <end position="329"/>
    </location>
</feature>
<feature type="transmembrane region" description="Helical" evidence="9">
    <location>
        <begin position="357"/>
        <end position="377"/>
    </location>
</feature>
<feature type="transmembrane region" description="Helical" evidence="9">
    <location>
        <begin position="435"/>
        <end position="460"/>
    </location>
</feature>
<feature type="transmembrane region" description="Helical" evidence="9">
    <location>
        <begin position="12"/>
        <end position="33"/>
    </location>
</feature>
<dbReference type="GO" id="GO:0005886">
    <property type="term" value="C:plasma membrane"/>
    <property type="evidence" value="ECO:0007669"/>
    <property type="project" value="UniProtKB-SubCell"/>
</dbReference>
<dbReference type="InterPro" id="IPR018461">
    <property type="entry name" value="Na/H_Antiport_NhaC-like_C"/>
</dbReference>
<keyword evidence="2" id="KW-0813">Transport</keyword>
<keyword evidence="12" id="KW-1185">Reference proteome</keyword>
<proteinExistence type="inferred from homology"/>
<evidence type="ECO:0000256" key="7">
    <source>
        <dbReference type="ARBA" id="ARBA00023136"/>
    </source>
</evidence>
<feature type="transmembrane region" description="Helical" evidence="9">
    <location>
        <begin position="197"/>
        <end position="218"/>
    </location>
</feature>
<reference evidence="11 12" key="1">
    <citation type="submission" date="2019-03" db="EMBL/GenBank/DDBJ databases">
        <title>Genomic Encyclopedia of Type Strains, Phase IV (KMG-IV): sequencing the most valuable type-strain genomes for metagenomic binning, comparative biology and taxonomic classification.</title>
        <authorList>
            <person name="Goeker M."/>
        </authorList>
    </citation>
    <scope>NUCLEOTIDE SEQUENCE [LARGE SCALE GENOMIC DNA]</scope>
    <source>
        <strain evidence="11 12">DSM 25964</strain>
    </source>
</reference>
<evidence type="ECO:0000313" key="12">
    <source>
        <dbReference type="Proteomes" id="UP000295066"/>
    </source>
</evidence>
<keyword evidence="6 9" id="KW-1133">Transmembrane helix</keyword>
<dbReference type="OrthoDB" id="9762978at2"/>
<comment type="caution">
    <text evidence="11">The sequence shown here is derived from an EMBL/GenBank/DDBJ whole genome shotgun (WGS) entry which is preliminary data.</text>
</comment>
<feature type="transmembrane region" description="Helical" evidence="9">
    <location>
        <begin position="139"/>
        <end position="167"/>
    </location>
</feature>
<gene>
    <name evidence="11" type="ORF">C8D99_10750</name>
</gene>
<evidence type="ECO:0000256" key="1">
    <source>
        <dbReference type="ARBA" id="ARBA00004651"/>
    </source>
</evidence>
<evidence type="ECO:0000256" key="9">
    <source>
        <dbReference type="SAM" id="Phobius"/>
    </source>
</evidence>
<dbReference type="AlphaFoldDB" id="A0A4R8M676"/>
<evidence type="ECO:0000313" key="11">
    <source>
        <dbReference type="EMBL" id="TDY60843.1"/>
    </source>
</evidence>
<dbReference type="Pfam" id="PF03553">
    <property type="entry name" value="Na_H_antiporter"/>
    <property type="match status" value="1"/>
</dbReference>
<evidence type="ECO:0000256" key="8">
    <source>
        <dbReference type="ARBA" id="ARBA00038435"/>
    </source>
</evidence>
<feature type="transmembrane region" description="Helical" evidence="9">
    <location>
        <begin position="263"/>
        <end position="281"/>
    </location>
</feature>
<name>A0A4R8M676_9BACT</name>
<dbReference type="GO" id="GO:0015297">
    <property type="term" value="F:antiporter activity"/>
    <property type="evidence" value="ECO:0007669"/>
    <property type="project" value="UniProtKB-KW"/>
</dbReference>
<feature type="transmembrane region" description="Helical" evidence="9">
    <location>
        <begin position="78"/>
        <end position="101"/>
    </location>
</feature>
<dbReference type="Proteomes" id="UP000295066">
    <property type="component" value="Unassembled WGS sequence"/>
</dbReference>
<dbReference type="EMBL" id="SORI01000007">
    <property type="protein sequence ID" value="TDY60843.1"/>
    <property type="molecule type" value="Genomic_DNA"/>
</dbReference>
<accession>A0A4R8M676</accession>
<evidence type="ECO:0000256" key="3">
    <source>
        <dbReference type="ARBA" id="ARBA00022449"/>
    </source>
</evidence>
<evidence type="ECO:0000256" key="6">
    <source>
        <dbReference type="ARBA" id="ARBA00022989"/>
    </source>
</evidence>
<dbReference type="InterPro" id="IPR052180">
    <property type="entry name" value="NhaC_Na-H+_Antiporter"/>
</dbReference>
<organism evidence="11 12">
    <name type="scientific">Aminivibrio pyruvatiphilus</name>
    <dbReference type="NCBI Taxonomy" id="1005740"/>
    <lineage>
        <taxon>Bacteria</taxon>
        <taxon>Thermotogati</taxon>
        <taxon>Synergistota</taxon>
        <taxon>Synergistia</taxon>
        <taxon>Synergistales</taxon>
        <taxon>Aminobacteriaceae</taxon>
        <taxon>Aminivibrio</taxon>
    </lineage>
</organism>
<comment type="subcellular location">
    <subcellularLocation>
        <location evidence="1">Cell membrane</location>
        <topology evidence="1">Multi-pass membrane protein</topology>
    </subcellularLocation>
</comment>
<dbReference type="PANTHER" id="PTHR33451">
    <property type="entry name" value="MALATE-2H(+)/NA(+)-LACTATE ANTIPORTER"/>
    <property type="match status" value="1"/>
</dbReference>
<keyword evidence="4" id="KW-1003">Cell membrane</keyword>
<protein>
    <submittedName>
        <fullName evidence="11">Transporter (NhaC family)</fullName>
    </submittedName>
</protein>
<keyword evidence="5 9" id="KW-0812">Transmembrane</keyword>
<keyword evidence="3" id="KW-0050">Antiport</keyword>
<dbReference type="RefSeq" id="WP_133957410.1">
    <property type="nucleotide sequence ID" value="NZ_SORI01000007.1"/>
</dbReference>
<feature type="domain" description="Na+/H+ antiporter NhaC-like C-terminal" evidence="10">
    <location>
        <begin position="164"/>
        <end position="457"/>
    </location>
</feature>
<dbReference type="PANTHER" id="PTHR33451:SF3">
    <property type="entry name" value="MALATE-2H(+)_NA(+)-LACTATE ANTIPORTER"/>
    <property type="match status" value="1"/>
</dbReference>